<keyword evidence="1" id="KW-0732">Signal</keyword>
<sequence length="54" mass="6036">MKRLLAILFFAASGLAAEIAHPVYCSCIVETRSRLARKEKNTDDGEDGPRSDRR</sequence>
<dbReference type="Proteomes" id="UP000533533">
    <property type="component" value="Unassembled WGS sequence"/>
</dbReference>
<dbReference type="RefSeq" id="WP_165822740.1">
    <property type="nucleotide sequence ID" value="NZ_JACHVZ010000005.1"/>
</dbReference>
<evidence type="ECO:0000313" key="2">
    <source>
        <dbReference type="EMBL" id="MBB2927514.1"/>
    </source>
</evidence>
<organism evidence="2 3">
    <name type="scientific">Paraburkholderia silvatlantica</name>
    <dbReference type="NCBI Taxonomy" id="321895"/>
    <lineage>
        <taxon>Bacteria</taxon>
        <taxon>Pseudomonadati</taxon>
        <taxon>Pseudomonadota</taxon>
        <taxon>Betaproteobacteria</taxon>
        <taxon>Burkholderiales</taxon>
        <taxon>Burkholderiaceae</taxon>
        <taxon>Paraburkholderia</taxon>
    </lineage>
</organism>
<protein>
    <submittedName>
        <fullName evidence="2">Uncharacterized protein</fullName>
    </submittedName>
</protein>
<evidence type="ECO:0000256" key="1">
    <source>
        <dbReference type="SAM" id="SignalP"/>
    </source>
</evidence>
<feature type="chain" id="PRO_5045596206" evidence="1">
    <location>
        <begin position="17"/>
        <end position="54"/>
    </location>
</feature>
<proteinExistence type="predicted"/>
<dbReference type="EMBL" id="JACHVZ010000005">
    <property type="protein sequence ID" value="MBB2927514.1"/>
    <property type="molecule type" value="Genomic_DNA"/>
</dbReference>
<gene>
    <name evidence="2" type="ORF">FHX59_001934</name>
</gene>
<feature type="signal peptide" evidence="1">
    <location>
        <begin position="1"/>
        <end position="16"/>
    </location>
</feature>
<evidence type="ECO:0000313" key="3">
    <source>
        <dbReference type="Proteomes" id="UP000533533"/>
    </source>
</evidence>
<comment type="caution">
    <text evidence="2">The sequence shown here is derived from an EMBL/GenBank/DDBJ whole genome shotgun (WGS) entry which is preliminary data.</text>
</comment>
<reference evidence="2 3" key="1">
    <citation type="submission" date="2020-08" db="EMBL/GenBank/DDBJ databases">
        <title>Genomic Encyclopedia of Type Strains, Phase IV (KMG-V): Genome sequencing to study the core and pangenomes of soil and plant-associated prokaryotes.</title>
        <authorList>
            <person name="Whitman W."/>
        </authorList>
    </citation>
    <scope>NUCLEOTIDE SEQUENCE [LARGE SCALE GENOMIC DNA]</scope>
    <source>
        <strain evidence="2 3">SRMrh-85</strain>
    </source>
</reference>
<keyword evidence="3" id="KW-1185">Reference proteome</keyword>
<accession>A0ABR6FJC4</accession>
<name>A0ABR6FJC4_9BURK</name>